<name>A0A1M6U0V5_9FIRM</name>
<dbReference type="GO" id="GO:0008289">
    <property type="term" value="F:lipid binding"/>
    <property type="evidence" value="ECO:0007669"/>
    <property type="project" value="UniProtKB-KW"/>
</dbReference>
<dbReference type="InterPro" id="IPR003797">
    <property type="entry name" value="DegV"/>
</dbReference>
<sequence length="127" mass="14191">MYQIITDGSCDLGEEWAEKLGVEVVPFSVSLDGETYRKEIEEIGVREFYEFMVKNPKVFPKSSLPSVQDYIEVFTKYAKQGIPMICICITAKFSGSFNSAMNAKEIVLEECPGAQITVVDSMVNTVL</sequence>
<evidence type="ECO:0000313" key="3">
    <source>
        <dbReference type="EMBL" id="SHK62780.1"/>
    </source>
</evidence>
<dbReference type="PANTHER" id="PTHR33434:SF3">
    <property type="entry name" value="DEGV DOMAIN-CONTAINING PROTEIN YITS"/>
    <property type="match status" value="1"/>
</dbReference>
<reference evidence="3 4" key="1">
    <citation type="submission" date="2016-11" db="EMBL/GenBank/DDBJ databases">
        <authorList>
            <person name="Jaros S."/>
            <person name="Januszkiewicz K."/>
            <person name="Wedrychowicz H."/>
        </authorList>
    </citation>
    <scope>NUCLEOTIDE SEQUENCE [LARGE SCALE GENOMIC DNA]</scope>
    <source>
        <strain evidence="3 4">DSM 15480</strain>
    </source>
</reference>
<organism evidence="3 4">
    <name type="scientific">Hespellia stercorisuis DSM 15480</name>
    <dbReference type="NCBI Taxonomy" id="1121950"/>
    <lineage>
        <taxon>Bacteria</taxon>
        <taxon>Bacillati</taxon>
        <taxon>Bacillota</taxon>
        <taxon>Clostridia</taxon>
        <taxon>Lachnospirales</taxon>
        <taxon>Lachnospiraceae</taxon>
        <taxon>Hespellia</taxon>
    </lineage>
</organism>
<dbReference type="Gene3D" id="3.40.50.10170">
    <property type="match status" value="1"/>
</dbReference>
<dbReference type="InterPro" id="IPR050270">
    <property type="entry name" value="DegV_domain_contain"/>
</dbReference>
<accession>A0A1M6U0V5</accession>
<proteinExistence type="predicted"/>
<evidence type="ECO:0000256" key="2">
    <source>
        <dbReference type="ARBA" id="ARBA00023121"/>
    </source>
</evidence>
<keyword evidence="2" id="KW-0446">Lipid-binding</keyword>
<gene>
    <name evidence="3" type="ORF">SAMN02745243_03373</name>
</gene>
<protein>
    <submittedName>
        <fullName evidence="3">EDD domain protein, DegV family</fullName>
    </submittedName>
</protein>
<keyword evidence="4" id="KW-1185">Reference proteome</keyword>
<dbReference type="PROSITE" id="PS51482">
    <property type="entry name" value="DEGV"/>
    <property type="match status" value="1"/>
</dbReference>
<dbReference type="PANTHER" id="PTHR33434">
    <property type="entry name" value="DEGV DOMAIN-CONTAINING PROTEIN DR_1986-RELATED"/>
    <property type="match status" value="1"/>
</dbReference>
<evidence type="ECO:0000256" key="1">
    <source>
        <dbReference type="ARBA" id="ARBA00003238"/>
    </source>
</evidence>
<evidence type="ECO:0000313" key="4">
    <source>
        <dbReference type="Proteomes" id="UP000184301"/>
    </source>
</evidence>
<dbReference type="NCBIfam" id="TIGR00762">
    <property type="entry name" value="DegV"/>
    <property type="match status" value="1"/>
</dbReference>
<dbReference type="EMBL" id="FQZY01000065">
    <property type="protein sequence ID" value="SHK62780.1"/>
    <property type="molecule type" value="Genomic_DNA"/>
</dbReference>
<dbReference type="Proteomes" id="UP000184301">
    <property type="component" value="Unassembled WGS sequence"/>
</dbReference>
<dbReference type="STRING" id="1121950.SAMN02745243_03373"/>
<dbReference type="AlphaFoldDB" id="A0A1M6U0V5"/>
<dbReference type="SUPFAM" id="SSF82549">
    <property type="entry name" value="DAK1/DegV-like"/>
    <property type="match status" value="1"/>
</dbReference>
<dbReference type="Pfam" id="PF02645">
    <property type="entry name" value="DegV"/>
    <property type="match status" value="1"/>
</dbReference>
<comment type="function">
    <text evidence="1">May bind long-chain fatty acids, such as palmitate, and may play a role in lipid transport or fatty acid metabolism.</text>
</comment>